<sequence length="79" mass="9004">MIIYKAILIIVGIIVLLSVVIYAAIQLISDIDYKRQISGKRPMREYKGKEPLNEAYNEGLEIEKASKEILTKNEISHTL</sequence>
<dbReference type="AlphaFoldDB" id="A0A6M0LMA3"/>
<protein>
    <submittedName>
        <fullName evidence="2">Uncharacterized protein</fullName>
    </submittedName>
</protein>
<dbReference type="Proteomes" id="UP000473091">
    <property type="component" value="Unassembled WGS sequence"/>
</dbReference>
<name>A0A6M0LMA3_PSEXY</name>
<keyword evidence="1" id="KW-0472">Membrane</keyword>
<feature type="transmembrane region" description="Helical" evidence="1">
    <location>
        <begin position="6"/>
        <end position="25"/>
    </location>
</feature>
<dbReference type="RefSeq" id="WP_090488229.1">
    <property type="nucleotide sequence ID" value="NZ_VTVE01000002.1"/>
</dbReference>
<keyword evidence="1" id="KW-0812">Transmembrane</keyword>
<keyword evidence="1" id="KW-1133">Transmembrane helix</keyword>
<comment type="caution">
    <text evidence="2">The sequence shown here is derived from an EMBL/GenBank/DDBJ whole genome shotgun (WGS) entry which is preliminary data.</text>
</comment>
<dbReference type="EMBL" id="VTVE01000002">
    <property type="protein sequence ID" value="NEX01981.1"/>
    <property type="molecule type" value="Genomic_DNA"/>
</dbReference>
<proteinExistence type="predicted"/>
<gene>
    <name evidence="2" type="ORF">F0Q01_08805</name>
</gene>
<evidence type="ECO:0000313" key="3">
    <source>
        <dbReference type="Proteomes" id="UP000473091"/>
    </source>
</evidence>
<evidence type="ECO:0000313" key="2">
    <source>
        <dbReference type="EMBL" id="NEX01981.1"/>
    </source>
</evidence>
<evidence type="ECO:0000256" key="1">
    <source>
        <dbReference type="SAM" id="Phobius"/>
    </source>
</evidence>
<organism evidence="2 3">
    <name type="scientific">Pseudobutyrivibrio xylanivorans</name>
    <dbReference type="NCBI Taxonomy" id="185007"/>
    <lineage>
        <taxon>Bacteria</taxon>
        <taxon>Bacillati</taxon>
        <taxon>Bacillota</taxon>
        <taxon>Clostridia</taxon>
        <taxon>Lachnospirales</taxon>
        <taxon>Lachnospiraceae</taxon>
        <taxon>Pseudobutyrivibrio</taxon>
    </lineage>
</organism>
<reference evidence="2 3" key="2">
    <citation type="submission" date="2020-03" db="EMBL/GenBank/DDBJ databases">
        <title>Investigating the evolutionary divergence of the Butyrivibrio group.</title>
        <authorList>
            <person name="Skvortsov T."/>
            <person name="Santos F.G."/>
            <person name="Ting K.S."/>
            <person name="Creevey C.J."/>
        </authorList>
    </citation>
    <scope>NUCLEOTIDE SEQUENCE [LARGE SCALE GENOMIC DNA]</scope>
    <source>
        <strain evidence="2 3">MZ8</strain>
    </source>
</reference>
<reference evidence="2 3" key="1">
    <citation type="submission" date="2019-09" db="EMBL/GenBank/DDBJ databases">
        <authorList>
            <person name="Pidcock S.E."/>
            <person name="Huws S.A."/>
        </authorList>
    </citation>
    <scope>NUCLEOTIDE SEQUENCE [LARGE SCALE GENOMIC DNA]</scope>
    <source>
        <strain evidence="2 3">MZ8</strain>
    </source>
</reference>
<accession>A0A6M0LMA3</accession>